<reference evidence="2" key="1">
    <citation type="submission" date="2023-04" db="EMBL/GenBank/DDBJ databases">
        <title>Ambrosiozyma monospora NBRC 1965.</title>
        <authorList>
            <person name="Ichikawa N."/>
            <person name="Sato H."/>
            <person name="Tonouchi N."/>
        </authorList>
    </citation>
    <scope>NUCLEOTIDE SEQUENCE</scope>
    <source>
        <strain evidence="2">NBRC 1965</strain>
    </source>
</reference>
<feature type="region of interest" description="Disordered" evidence="1">
    <location>
        <begin position="28"/>
        <end position="53"/>
    </location>
</feature>
<accession>A0A9W7DHR1</accession>
<name>A0A9W7DHR1_AMBMO</name>
<organism evidence="2 3">
    <name type="scientific">Ambrosiozyma monospora</name>
    <name type="common">Yeast</name>
    <name type="synonym">Endomycopsis monosporus</name>
    <dbReference type="NCBI Taxonomy" id="43982"/>
    <lineage>
        <taxon>Eukaryota</taxon>
        <taxon>Fungi</taxon>
        <taxon>Dikarya</taxon>
        <taxon>Ascomycota</taxon>
        <taxon>Saccharomycotina</taxon>
        <taxon>Pichiomycetes</taxon>
        <taxon>Pichiales</taxon>
        <taxon>Pichiaceae</taxon>
        <taxon>Ambrosiozyma</taxon>
    </lineage>
</organism>
<feature type="compositionally biased region" description="Low complexity" evidence="1">
    <location>
        <begin position="35"/>
        <end position="53"/>
    </location>
</feature>
<keyword evidence="3" id="KW-1185">Reference proteome</keyword>
<dbReference type="Proteomes" id="UP001165063">
    <property type="component" value="Unassembled WGS sequence"/>
</dbReference>
<protein>
    <submittedName>
        <fullName evidence="2">Unnamed protein product</fullName>
    </submittedName>
</protein>
<dbReference type="AlphaFoldDB" id="A0A9W7DHR1"/>
<evidence type="ECO:0000313" key="3">
    <source>
        <dbReference type="Proteomes" id="UP001165063"/>
    </source>
</evidence>
<evidence type="ECO:0000313" key="2">
    <source>
        <dbReference type="EMBL" id="GMG39551.1"/>
    </source>
</evidence>
<dbReference type="EMBL" id="BSXU01003010">
    <property type="protein sequence ID" value="GMG39551.1"/>
    <property type="molecule type" value="Genomic_DNA"/>
</dbReference>
<gene>
    <name evidence="2" type="ORF">Amon01_000543800</name>
</gene>
<sequence length="573" mass="66868">MIRQVVKGKPTQKILSLSRRYPRPVTIQVRHQSQKTEQPQTQEKTPITKESPLGKLLGDLKSDDGMRGFLMNLPQKDIEISAYDEFLSIYTQDKSRSKKQLERFLEAVNENSSLFSRLLELDKLDQPRMKKTISMFKQILTNVSDTEPYDPVTSSRVLAMTRMIMEKIMDNQLDSSMIDSFDLRSIFQIYRKFPNNDYETMYLWQQGQSHGLLNGAFEDPFVISTVLPLYVTYPSEIEFNVLWKLYNEVLVKMEKRDRPWHVMTCICYLSKENEKAQKLLDDQTYNNAKISEAQYVYILPSIKDTTTAERLTETMVEKQLLSKFPPFGNLLDNVWEDSHDFTKIEKLWKLARDYNKAKSENDFSLLDVPFLKVFFKAHEKHTPEAFQKLKMFADKITGSPTVNKVIDQLSYGSAQWHSTELFNYTWKIISSTRIPITNKKSAWFPLLEAAGSVNLQSDAILDVFRSTLSAQRRQSIAQDDWMAFRKATIEAPLSFKVDDVNSRVNLYFKAWKLCSPYFMSLDLFKECIYEDIHVLNKNYSKVHRNLHLIDVEFGIPELKGYKRNLAIESYIGL</sequence>
<comment type="caution">
    <text evidence="2">The sequence shown here is derived from an EMBL/GenBank/DDBJ whole genome shotgun (WGS) entry which is preliminary data.</text>
</comment>
<evidence type="ECO:0000256" key="1">
    <source>
        <dbReference type="SAM" id="MobiDB-lite"/>
    </source>
</evidence>
<proteinExistence type="predicted"/>